<name>A0A450U3D3_9GAMM</name>
<organism evidence="1">
    <name type="scientific">Candidatus Kentrum sp. FW</name>
    <dbReference type="NCBI Taxonomy" id="2126338"/>
    <lineage>
        <taxon>Bacteria</taxon>
        <taxon>Pseudomonadati</taxon>
        <taxon>Pseudomonadota</taxon>
        <taxon>Gammaproteobacteria</taxon>
        <taxon>Candidatus Kentrum</taxon>
    </lineage>
</organism>
<reference evidence="1" key="1">
    <citation type="submission" date="2019-02" db="EMBL/GenBank/DDBJ databases">
        <authorList>
            <person name="Gruber-Vodicka R. H."/>
            <person name="Seah K. B. B."/>
        </authorList>
    </citation>
    <scope>NUCLEOTIDE SEQUENCE</scope>
    <source>
        <strain evidence="1">BECK_BZ131</strain>
    </source>
</reference>
<protein>
    <submittedName>
        <fullName evidence="1">Uncharacterized protein</fullName>
    </submittedName>
</protein>
<proteinExistence type="predicted"/>
<dbReference type="AlphaFoldDB" id="A0A450U3D3"/>
<evidence type="ECO:0000313" key="1">
    <source>
        <dbReference type="EMBL" id="VFJ77648.1"/>
    </source>
</evidence>
<gene>
    <name evidence="1" type="ORF">BECKFW1821C_GA0114237_11335</name>
</gene>
<dbReference type="EMBL" id="CAADFE010000133">
    <property type="protein sequence ID" value="VFJ77648.1"/>
    <property type="molecule type" value="Genomic_DNA"/>
</dbReference>
<accession>A0A450U3D3</accession>
<sequence>MPPFLGKNLLLPGFVRRTVENDQIALIGTDSTHIVGSLEKAILGGRFPGFVQDLEFDDHPLHGAVETLFRIQRPLHQ</sequence>